<organism evidence="3 4">
    <name type="scientific">Lelliottia wanjuensis</name>
    <dbReference type="NCBI Taxonomy" id="3050585"/>
    <lineage>
        <taxon>Bacteria</taxon>
        <taxon>Pseudomonadati</taxon>
        <taxon>Pseudomonadota</taxon>
        <taxon>Gammaproteobacteria</taxon>
        <taxon>Enterobacterales</taxon>
        <taxon>Enterobacteriaceae</taxon>
        <taxon>Lelliottia</taxon>
    </lineage>
</organism>
<feature type="transmembrane region" description="Helical" evidence="1">
    <location>
        <begin position="386"/>
        <end position="404"/>
    </location>
</feature>
<name>A0AAP4CYM4_9ENTR</name>
<feature type="transmembrane region" description="Helical" evidence="1">
    <location>
        <begin position="67"/>
        <end position="88"/>
    </location>
</feature>
<evidence type="ECO:0000259" key="2">
    <source>
        <dbReference type="Pfam" id="PF07916"/>
    </source>
</evidence>
<keyword evidence="1" id="KW-1133">Transmembrane helix</keyword>
<proteinExistence type="predicted"/>
<feature type="transmembrane region" description="Helical" evidence="1">
    <location>
        <begin position="361"/>
        <end position="380"/>
    </location>
</feature>
<evidence type="ECO:0000313" key="3">
    <source>
        <dbReference type="EMBL" id="MDK9361931.1"/>
    </source>
</evidence>
<dbReference type="InterPro" id="IPR012931">
    <property type="entry name" value="TraG_N_Proteobacteria"/>
</dbReference>
<sequence length="504" mass="55794">MTAHSYLEYALTLLGWLMNNGIWNTLTATGLFALPLLIKLVAVWLKAREQGVDEGNTGALTVAWMENMVYMAMVVIMFTCVPLLNVDITTMKFDMTRSKQCNISLAQPDDTGYKPLINEVSGKTAAIPVWWYLVHTLSKGLVNAATASLPCQPDLRQIRFEVQHTRLSDPVLGQELQDFVQSCYAPSLARLKQHTTGLSQEETDDIAWIGSSYFLAQPGYYDTDRAYSPLSRWPYDENRDAGLVDTGNGGYPTCKQWWSDSDIGLKPRVLALVKTDIWQALQKLSYSQAEYEEAVLRSVVSQRNMEVSQSGRVYPGFGGNIDTTVMNQITRNGATAGHALASLVAFPAFDSLRQALPMVQAVLLMALVICFPLVTLFSAYNVKVVLTLTFAQFALMFLTFWWELARWLDGSLLSLLYDSDTHSYWNMAGIQNTQDDLIMMFVTGTLFIVLPGFWFTAVSWAGIQLGGALDGALRNGTADIKNAGGKARELMMQLAGKLVRSGGG</sequence>
<evidence type="ECO:0000313" key="4">
    <source>
        <dbReference type="Proteomes" id="UP001223214"/>
    </source>
</evidence>
<gene>
    <name evidence="3" type="ORF">QQF32_01770</name>
</gene>
<dbReference type="AlphaFoldDB" id="A0AAP4CYM4"/>
<dbReference type="RefSeq" id="WP_285149683.1">
    <property type="nucleotide sequence ID" value="NZ_JASSOM010000003.1"/>
</dbReference>
<accession>A0AAP4CYM4</accession>
<feature type="domain" description="TraG N-terminal Proteobacteria" evidence="2">
    <location>
        <begin position="11"/>
        <end position="475"/>
    </location>
</feature>
<dbReference type="Pfam" id="PF07916">
    <property type="entry name" value="TraG_N"/>
    <property type="match status" value="1"/>
</dbReference>
<dbReference type="Proteomes" id="UP001223214">
    <property type="component" value="Unassembled WGS sequence"/>
</dbReference>
<reference evidence="3 4" key="1">
    <citation type="submission" date="2023-06" db="EMBL/GenBank/DDBJ databases">
        <title>Identification and characterization of antibiotic-resistant Gram-negative bacteria.</title>
        <authorList>
            <person name="Cho G.-S."/>
            <person name="Lee J."/>
            <person name="Tai E."/>
            <person name="Jeong S."/>
            <person name="Kim I."/>
            <person name="Kim B.-E."/>
            <person name="Jeong M.-I."/>
            <person name="Oh K.-K."/>
            <person name="Franz C.M.A.P."/>
        </authorList>
    </citation>
    <scope>NUCLEOTIDE SEQUENCE [LARGE SCALE GENOMIC DNA]</scope>
    <source>
        <strain evidence="3 4">V106_12</strain>
    </source>
</reference>
<keyword evidence="4" id="KW-1185">Reference proteome</keyword>
<keyword evidence="1" id="KW-0812">Transmembrane</keyword>
<feature type="transmembrane region" description="Helical" evidence="1">
    <location>
        <begin position="21"/>
        <end position="47"/>
    </location>
</feature>
<keyword evidence="1" id="KW-0472">Membrane</keyword>
<feature type="transmembrane region" description="Helical" evidence="1">
    <location>
        <begin position="437"/>
        <end position="463"/>
    </location>
</feature>
<comment type="caution">
    <text evidence="3">The sequence shown here is derived from an EMBL/GenBank/DDBJ whole genome shotgun (WGS) entry which is preliminary data.</text>
</comment>
<evidence type="ECO:0000256" key="1">
    <source>
        <dbReference type="SAM" id="Phobius"/>
    </source>
</evidence>
<dbReference type="EMBL" id="JASSOM010000003">
    <property type="protein sequence ID" value="MDK9361931.1"/>
    <property type="molecule type" value="Genomic_DNA"/>
</dbReference>
<protein>
    <submittedName>
        <fullName evidence="3">Conjugal transfer protein TraG N-terminal domain-containing protein</fullName>
    </submittedName>
</protein>